<protein>
    <submittedName>
        <fullName evidence="1 2">Uncharacterized protein</fullName>
    </submittedName>
</protein>
<reference evidence="1 3" key="1">
    <citation type="journal article" date="2008" name="Science">
        <title>The Physcomitrella genome reveals evolutionary insights into the conquest of land by plants.</title>
        <authorList>
            <person name="Rensing S."/>
            <person name="Lang D."/>
            <person name="Zimmer A."/>
            <person name="Terry A."/>
            <person name="Salamov A."/>
            <person name="Shapiro H."/>
            <person name="Nishiyama T."/>
            <person name="Perroud P.-F."/>
            <person name="Lindquist E."/>
            <person name="Kamisugi Y."/>
            <person name="Tanahashi T."/>
            <person name="Sakakibara K."/>
            <person name="Fujita T."/>
            <person name="Oishi K."/>
            <person name="Shin-I T."/>
            <person name="Kuroki Y."/>
            <person name="Toyoda A."/>
            <person name="Suzuki Y."/>
            <person name="Hashimoto A."/>
            <person name="Yamaguchi K."/>
            <person name="Sugano A."/>
            <person name="Kohara Y."/>
            <person name="Fujiyama A."/>
            <person name="Anterola A."/>
            <person name="Aoki S."/>
            <person name="Ashton N."/>
            <person name="Barbazuk W.B."/>
            <person name="Barker E."/>
            <person name="Bennetzen J."/>
            <person name="Bezanilla M."/>
            <person name="Blankenship R."/>
            <person name="Cho S.H."/>
            <person name="Dutcher S."/>
            <person name="Estelle M."/>
            <person name="Fawcett J.A."/>
            <person name="Gundlach H."/>
            <person name="Hanada K."/>
            <person name="Heyl A."/>
            <person name="Hicks K.A."/>
            <person name="Hugh J."/>
            <person name="Lohr M."/>
            <person name="Mayer K."/>
            <person name="Melkozernov A."/>
            <person name="Murata T."/>
            <person name="Nelson D."/>
            <person name="Pils B."/>
            <person name="Prigge M."/>
            <person name="Reiss B."/>
            <person name="Renner T."/>
            <person name="Rombauts S."/>
            <person name="Rushton P."/>
            <person name="Sanderfoot A."/>
            <person name="Schween G."/>
            <person name="Shiu S.-H."/>
            <person name="Stueber K."/>
            <person name="Theodoulou F.L."/>
            <person name="Tu H."/>
            <person name="Van de Peer Y."/>
            <person name="Verrier P.J."/>
            <person name="Waters E."/>
            <person name="Wood A."/>
            <person name="Yang L."/>
            <person name="Cove D."/>
            <person name="Cuming A."/>
            <person name="Hasebe M."/>
            <person name="Lucas S."/>
            <person name="Mishler D.B."/>
            <person name="Reski R."/>
            <person name="Grigoriev I."/>
            <person name="Quatrano R.S."/>
            <person name="Boore J.L."/>
        </authorList>
    </citation>
    <scope>NUCLEOTIDE SEQUENCE [LARGE SCALE GENOMIC DNA]</scope>
    <source>
        <strain evidence="2 3">cv. Gransden 2004</strain>
    </source>
</reference>
<evidence type="ECO:0000313" key="3">
    <source>
        <dbReference type="Proteomes" id="UP000006727"/>
    </source>
</evidence>
<reference evidence="2" key="3">
    <citation type="submission" date="2020-12" db="UniProtKB">
        <authorList>
            <consortium name="EnsemblPlants"/>
        </authorList>
    </citation>
    <scope>IDENTIFICATION</scope>
</reference>
<accession>A0A2K1JW27</accession>
<dbReference type="AlphaFoldDB" id="A0A2K1JW27"/>
<dbReference type="EnsemblPlants" id="Pp3c11_24012V3.1">
    <property type="protein sequence ID" value="PAC:32959267.CDS.1"/>
    <property type="gene ID" value="Pp3c11_24012"/>
</dbReference>
<reference evidence="1 3" key="2">
    <citation type="journal article" date="2018" name="Plant J.">
        <title>The Physcomitrella patens chromosome-scale assembly reveals moss genome structure and evolution.</title>
        <authorList>
            <person name="Lang D."/>
            <person name="Ullrich K.K."/>
            <person name="Murat F."/>
            <person name="Fuchs J."/>
            <person name="Jenkins J."/>
            <person name="Haas F.B."/>
            <person name="Piednoel M."/>
            <person name="Gundlach H."/>
            <person name="Van Bel M."/>
            <person name="Meyberg R."/>
            <person name="Vives C."/>
            <person name="Morata J."/>
            <person name="Symeonidi A."/>
            <person name="Hiss M."/>
            <person name="Muchero W."/>
            <person name="Kamisugi Y."/>
            <person name="Saleh O."/>
            <person name="Blanc G."/>
            <person name="Decker E.L."/>
            <person name="van Gessel N."/>
            <person name="Grimwood J."/>
            <person name="Hayes R.D."/>
            <person name="Graham S.W."/>
            <person name="Gunter L.E."/>
            <person name="McDaniel S.F."/>
            <person name="Hoernstein S.N.W."/>
            <person name="Larsson A."/>
            <person name="Li F.W."/>
            <person name="Perroud P.F."/>
            <person name="Phillips J."/>
            <person name="Ranjan P."/>
            <person name="Rokshar D.S."/>
            <person name="Rothfels C.J."/>
            <person name="Schneider L."/>
            <person name="Shu S."/>
            <person name="Stevenson D.W."/>
            <person name="Thummler F."/>
            <person name="Tillich M."/>
            <person name="Villarreal Aguilar J.C."/>
            <person name="Widiez T."/>
            <person name="Wong G.K."/>
            <person name="Wymore A."/>
            <person name="Zhang Y."/>
            <person name="Zimmer A.D."/>
            <person name="Quatrano R.S."/>
            <person name="Mayer K.F.X."/>
            <person name="Goodstein D."/>
            <person name="Casacuberta J.M."/>
            <person name="Vandepoele K."/>
            <person name="Reski R."/>
            <person name="Cuming A.C."/>
            <person name="Tuskan G.A."/>
            <person name="Maumus F."/>
            <person name="Salse J."/>
            <person name="Schmutz J."/>
            <person name="Rensing S.A."/>
        </authorList>
    </citation>
    <scope>NUCLEOTIDE SEQUENCE [LARGE SCALE GENOMIC DNA]</scope>
    <source>
        <strain evidence="2 3">cv. Gransden 2004</strain>
    </source>
</reference>
<dbReference type="Proteomes" id="UP000006727">
    <property type="component" value="Chromosome 11"/>
</dbReference>
<dbReference type="EMBL" id="ABEU02000011">
    <property type="protein sequence ID" value="PNR45730.1"/>
    <property type="molecule type" value="Genomic_DNA"/>
</dbReference>
<name>A0A2K1JW27_PHYPA</name>
<sequence>MTCTHHRLCTTKGSSSYGPHLFRSLFTSFPVAFSDLNSTTHMVVFPNMATSGRFYTFHLCICKISFTRME</sequence>
<dbReference type="Gramene" id="Pp3c11_24012V3.1">
    <property type="protein sequence ID" value="PAC:32959267.CDS.1"/>
    <property type="gene ID" value="Pp3c11_24012"/>
</dbReference>
<keyword evidence="3" id="KW-1185">Reference proteome</keyword>
<gene>
    <name evidence="1" type="ORF">PHYPA_015501</name>
</gene>
<proteinExistence type="predicted"/>
<dbReference type="InParanoid" id="A0A2K1JW27"/>
<evidence type="ECO:0000313" key="2">
    <source>
        <dbReference type="EnsemblPlants" id="PAC:32959267.CDS.1"/>
    </source>
</evidence>
<organism evidence="1">
    <name type="scientific">Physcomitrium patens</name>
    <name type="common">Spreading-leaved earth moss</name>
    <name type="synonym">Physcomitrella patens</name>
    <dbReference type="NCBI Taxonomy" id="3218"/>
    <lineage>
        <taxon>Eukaryota</taxon>
        <taxon>Viridiplantae</taxon>
        <taxon>Streptophyta</taxon>
        <taxon>Embryophyta</taxon>
        <taxon>Bryophyta</taxon>
        <taxon>Bryophytina</taxon>
        <taxon>Bryopsida</taxon>
        <taxon>Funariidae</taxon>
        <taxon>Funariales</taxon>
        <taxon>Funariaceae</taxon>
        <taxon>Physcomitrium</taxon>
    </lineage>
</organism>
<evidence type="ECO:0000313" key="1">
    <source>
        <dbReference type="EMBL" id="PNR45730.1"/>
    </source>
</evidence>